<dbReference type="InterPro" id="IPR014790">
    <property type="entry name" value="MutL_C"/>
</dbReference>
<feature type="compositionally biased region" description="Basic and acidic residues" evidence="3">
    <location>
        <begin position="505"/>
        <end position="520"/>
    </location>
</feature>
<dbReference type="Pfam" id="PF08676">
    <property type="entry name" value="MutL_C"/>
    <property type="match status" value="1"/>
</dbReference>
<evidence type="ECO:0000256" key="3">
    <source>
        <dbReference type="SAM" id="MobiDB-lite"/>
    </source>
</evidence>
<keyword evidence="2" id="KW-0227">DNA damage</keyword>
<dbReference type="CDD" id="cd16926">
    <property type="entry name" value="HATPase_MutL-MLH-PMS-like"/>
    <property type="match status" value="1"/>
</dbReference>
<evidence type="ECO:0000313" key="7">
    <source>
        <dbReference type="EMBL" id="SPQ95205.1"/>
    </source>
</evidence>
<dbReference type="Pfam" id="PF13589">
    <property type="entry name" value="HATPase_c_3"/>
    <property type="match status" value="1"/>
</dbReference>
<dbReference type="GO" id="GO:0016887">
    <property type="term" value="F:ATP hydrolysis activity"/>
    <property type="evidence" value="ECO:0007669"/>
    <property type="project" value="InterPro"/>
</dbReference>
<dbReference type="Gene3D" id="3.30.565.10">
    <property type="entry name" value="Histidine kinase-like ATPase, C-terminal domain"/>
    <property type="match status" value="1"/>
</dbReference>
<sequence length="860" mass="94336">MHALSSAAVDRLSGAQVIVDLRTALKELIENALDAGATRIDVRLKGGGADEINVSDDGVGIINEDRPNLVLRHHTSKISRFSDLESVKTFGFRGEALAALCALSSSFEVTTRTSDDTVGALLVYEADGTLKCQSHASRSVGTTVSVKGLFAALPVRRHALLKTIKKQLASAVSSVQAYALLTGLPLGEGQAPPRISLWSDARRVINTTVSGGSAAIVSALFGAEQAAQVQYVDIALSETVSVHGWLSKPDHSGSGSSGRSAPDRQFVGINQRPVDLPSFLRVLNKSFRSVITCKSRYPFAVLNLSLPTDAYDINVTPDKRLCLLHNEAELLEQFEEFASKLYVAPDAIEFEHVANRENESLLSSPVPGKVDESPVDRLIASQELSQRPDENPAARSRESSALAASPEYLELPQRSKPVQEEHADVSALQQSSQSPRSDIGTGTRLRMSPPEPNEDVGHMEVDGFRAGPPVIVMSCSDDGSTSDHDASDSIGRQSGLEKVSAPSPTHRELEHPSRRIRDRSQSPNKNRGDVNAMEFPPNKIPRRRFTPVPVQEIHVEKVVDFSADALRSSWETDRRSEANPELDAAREDESLTIHFDEREVGVLYRKMTADVTRELSSQHNVGDAAEFLDVVHDHSAVNGDDESTIRRRIQKDDFLRMGVIGQFNLGFIIVRLDDDLFIIDQHASNEKYNFETLMATSKLTSQRLICPRILETCAATELTIIENISIFKQSGFDIEADLDADPGRRLKLLAIPVSQQVAFGLDDIFELAARISSDDLAGATSVPLARLSSLMATRACRMSVMIGDPLNHTQMCKIVTDLATIHQPWNCPHGRPTMRHLFNLAALRMQQRRSWSNRNPLQAE</sequence>
<dbReference type="GO" id="GO:0030983">
    <property type="term" value="F:mismatched DNA binding"/>
    <property type="evidence" value="ECO:0007669"/>
    <property type="project" value="InterPro"/>
</dbReference>
<protein>
    <recommendedName>
        <fullName evidence="10">MutL C-terminal dimerisation domain-containing protein</fullName>
    </recommendedName>
</protein>
<comment type="similarity">
    <text evidence="1">Belongs to the DNA mismatch repair MutL/HexB family.</text>
</comment>
<dbReference type="Gene3D" id="3.30.1540.20">
    <property type="entry name" value="MutL, C-terminal domain, dimerisation subdomain"/>
    <property type="match status" value="1"/>
</dbReference>
<evidence type="ECO:0000313" key="8">
    <source>
        <dbReference type="Proteomes" id="UP000039324"/>
    </source>
</evidence>
<dbReference type="GO" id="GO:0140664">
    <property type="term" value="F:ATP-dependent DNA damage sensor activity"/>
    <property type="evidence" value="ECO:0007669"/>
    <property type="project" value="InterPro"/>
</dbReference>
<accession>A0A0G4ISM2</accession>
<evidence type="ECO:0000313" key="9">
    <source>
        <dbReference type="Proteomes" id="UP000290189"/>
    </source>
</evidence>
<evidence type="ECO:0008006" key="10">
    <source>
        <dbReference type="Google" id="ProtNLM"/>
    </source>
</evidence>
<dbReference type="STRING" id="37360.A0A0G4ISM2"/>
<feature type="region of interest" description="Disordered" evidence="3">
    <location>
        <begin position="381"/>
        <end position="456"/>
    </location>
</feature>
<dbReference type="Proteomes" id="UP000290189">
    <property type="component" value="Unassembled WGS sequence"/>
</dbReference>
<name>A0A0G4ISM2_PLABS</name>
<dbReference type="PROSITE" id="PS00058">
    <property type="entry name" value="DNA_MISMATCH_REPAIR_1"/>
    <property type="match status" value="1"/>
</dbReference>
<reference evidence="6 8" key="1">
    <citation type="submission" date="2015-02" db="EMBL/GenBank/DDBJ databases">
        <authorList>
            <person name="Chooi Y.-H."/>
        </authorList>
    </citation>
    <scope>NUCLEOTIDE SEQUENCE [LARGE SCALE GENOMIC DNA]</scope>
    <source>
        <strain evidence="6">E3</strain>
    </source>
</reference>
<dbReference type="InterPro" id="IPR020568">
    <property type="entry name" value="Ribosomal_Su5_D2-typ_SF"/>
</dbReference>
<dbReference type="InterPro" id="IPR042121">
    <property type="entry name" value="MutL_C_regsub"/>
</dbReference>
<dbReference type="SUPFAM" id="SSF118116">
    <property type="entry name" value="DNA mismatch repair protein MutL"/>
    <property type="match status" value="1"/>
</dbReference>
<feature type="region of interest" description="Disordered" evidence="3">
    <location>
        <begin position="473"/>
        <end position="543"/>
    </location>
</feature>
<dbReference type="OMA" id="MRPRRMP"/>
<dbReference type="FunFam" id="3.30.565.10:FF:000017">
    <property type="entry name" value="PMS1 homolog 1, mismatch repair system component"/>
    <property type="match status" value="1"/>
</dbReference>
<evidence type="ECO:0000256" key="1">
    <source>
        <dbReference type="ARBA" id="ARBA00006082"/>
    </source>
</evidence>
<evidence type="ECO:0000259" key="5">
    <source>
        <dbReference type="SMART" id="SM01340"/>
    </source>
</evidence>
<dbReference type="InterPro" id="IPR002099">
    <property type="entry name" value="MutL/Mlh/PMS"/>
</dbReference>
<evidence type="ECO:0000313" key="6">
    <source>
        <dbReference type="EMBL" id="CEO98222.1"/>
    </source>
</evidence>
<feature type="compositionally biased region" description="Basic and acidic residues" evidence="3">
    <location>
        <begin position="386"/>
        <end position="398"/>
    </location>
</feature>
<keyword evidence="7" id="KW-0496">Mitochondrion</keyword>
<dbReference type="GO" id="GO:0006298">
    <property type="term" value="P:mismatch repair"/>
    <property type="evidence" value="ECO:0007669"/>
    <property type="project" value="InterPro"/>
</dbReference>
<dbReference type="SMART" id="SM01340">
    <property type="entry name" value="DNA_mis_repair"/>
    <property type="match status" value="1"/>
</dbReference>
<keyword evidence="8" id="KW-1185">Reference proteome</keyword>
<dbReference type="OrthoDB" id="10263226at2759"/>
<dbReference type="SUPFAM" id="SSF54211">
    <property type="entry name" value="Ribosomal protein S5 domain 2-like"/>
    <property type="match status" value="1"/>
</dbReference>
<feature type="domain" description="DNA mismatch repair protein S5" evidence="5">
    <location>
        <begin position="217"/>
        <end position="343"/>
    </location>
</feature>
<dbReference type="Gene3D" id="3.30.230.10">
    <property type="match status" value="1"/>
</dbReference>
<dbReference type="GO" id="GO:0005524">
    <property type="term" value="F:ATP binding"/>
    <property type="evidence" value="ECO:0007669"/>
    <property type="project" value="InterPro"/>
</dbReference>
<dbReference type="EMBL" id="CDSF01000083">
    <property type="protein sequence ID" value="CEO98222.1"/>
    <property type="molecule type" value="Genomic_DNA"/>
</dbReference>
<reference evidence="7 9" key="2">
    <citation type="submission" date="2018-03" db="EMBL/GenBank/DDBJ databases">
        <authorList>
            <person name="Fogelqvist J."/>
        </authorList>
    </citation>
    <scope>NUCLEOTIDE SEQUENCE [LARGE SCALE GENOMIC DNA]</scope>
</reference>
<feature type="compositionally biased region" description="Polar residues" evidence="3">
    <location>
        <begin position="427"/>
        <end position="436"/>
    </location>
</feature>
<gene>
    <name evidence="6" type="ORF">PBRA_006336</name>
    <name evidence="7" type="ORF">PLBR_LOCUS2420</name>
</gene>
<proteinExistence type="inferred from homology"/>
<evidence type="ECO:0000259" key="4">
    <source>
        <dbReference type="SMART" id="SM00853"/>
    </source>
</evidence>
<dbReference type="Gene3D" id="3.30.1370.100">
    <property type="entry name" value="MutL, C-terminal domain, regulatory subdomain"/>
    <property type="match status" value="1"/>
</dbReference>
<dbReference type="InterPro" id="IPR036890">
    <property type="entry name" value="HATPase_C_sf"/>
</dbReference>
<dbReference type="SMART" id="SM00853">
    <property type="entry name" value="MutL_C"/>
    <property type="match status" value="1"/>
</dbReference>
<dbReference type="AlphaFoldDB" id="A0A0G4ISM2"/>
<dbReference type="EMBL" id="OVEO01000003">
    <property type="protein sequence ID" value="SPQ95205.1"/>
    <property type="molecule type" value="Genomic_DNA"/>
</dbReference>
<evidence type="ECO:0000256" key="2">
    <source>
        <dbReference type="ARBA" id="ARBA00022763"/>
    </source>
</evidence>
<dbReference type="InterPro" id="IPR038973">
    <property type="entry name" value="MutL/Mlh/Pms-like"/>
</dbReference>
<dbReference type="InterPro" id="IPR013507">
    <property type="entry name" value="DNA_mismatch_S5_2-like"/>
</dbReference>
<dbReference type="FunFam" id="3.30.1370.100:FF:000001">
    <property type="entry name" value="Mismatch repair endonuclease pms1, putative"/>
    <property type="match status" value="1"/>
</dbReference>
<dbReference type="InterPro" id="IPR014721">
    <property type="entry name" value="Ribsml_uS5_D2-typ_fold_subgr"/>
</dbReference>
<feature type="domain" description="MutL C-terminal dimerisation" evidence="4">
    <location>
        <begin position="659"/>
        <end position="806"/>
    </location>
</feature>
<dbReference type="InterPro" id="IPR037198">
    <property type="entry name" value="MutL_C_sf"/>
</dbReference>
<dbReference type="InterPro" id="IPR042120">
    <property type="entry name" value="MutL_C_dimsub"/>
</dbReference>
<dbReference type="Pfam" id="PF01119">
    <property type="entry name" value="DNA_mis_repair"/>
    <property type="match status" value="1"/>
</dbReference>
<dbReference type="Proteomes" id="UP000039324">
    <property type="component" value="Unassembled WGS sequence"/>
</dbReference>
<dbReference type="PANTHER" id="PTHR10073:SF52">
    <property type="entry name" value="MISMATCH REPAIR ENDONUCLEASE PMS2"/>
    <property type="match status" value="1"/>
</dbReference>
<dbReference type="InterPro" id="IPR014762">
    <property type="entry name" value="DNA_mismatch_repair_CS"/>
</dbReference>
<dbReference type="NCBIfam" id="TIGR00585">
    <property type="entry name" value="mutl"/>
    <property type="match status" value="1"/>
</dbReference>
<organism evidence="6 8">
    <name type="scientific">Plasmodiophora brassicae</name>
    <name type="common">Clubroot disease agent</name>
    <dbReference type="NCBI Taxonomy" id="37360"/>
    <lineage>
        <taxon>Eukaryota</taxon>
        <taxon>Sar</taxon>
        <taxon>Rhizaria</taxon>
        <taxon>Endomyxa</taxon>
        <taxon>Phytomyxea</taxon>
        <taxon>Plasmodiophorida</taxon>
        <taxon>Plasmodiophoridae</taxon>
        <taxon>Plasmodiophora</taxon>
    </lineage>
</organism>
<dbReference type="GO" id="GO:0032389">
    <property type="term" value="C:MutLalpha complex"/>
    <property type="evidence" value="ECO:0007669"/>
    <property type="project" value="TreeGrafter"/>
</dbReference>
<dbReference type="SUPFAM" id="SSF55874">
    <property type="entry name" value="ATPase domain of HSP90 chaperone/DNA topoisomerase II/histidine kinase"/>
    <property type="match status" value="1"/>
</dbReference>
<dbReference type="PANTHER" id="PTHR10073">
    <property type="entry name" value="DNA MISMATCH REPAIR PROTEIN MLH, PMS, MUTL"/>
    <property type="match status" value="1"/>
</dbReference>
<geneLocation type="mitochondrion" evidence="7"/>